<dbReference type="EMBL" id="KZ293423">
    <property type="protein sequence ID" value="PBK71665.1"/>
    <property type="molecule type" value="Genomic_DNA"/>
</dbReference>
<protein>
    <submittedName>
        <fullName evidence="1">Uncharacterized protein</fullName>
    </submittedName>
</protein>
<gene>
    <name evidence="1" type="ORF">ARMSODRAFT_954484</name>
</gene>
<evidence type="ECO:0000313" key="1">
    <source>
        <dbReference type="EMBL" id="PBK71665.1"/>
    </source>
</evidence>
<name>A0A2H3BLA9_9AGAR</name>
<proteinExistence type="predicted"/>
<sequence>MVIAARRSTVAHPALRSRSMCNTLKFDRGGCSYHCIEAKAVPKISISSRCTLGWPEK</sequence>
<organism evidence="1 2">
    <name type="scientific">Armillaria solidipes</name>
    <dbReference type="NCBI Taxonomy" id="1076256"/>
    <lineage>
        <taxon>Eukaryota</taxon>
        <taxon>Fungi</taxon>
        <taxon>Dikarya</taxon>
        <taxon>Basidiomycota</taxon>
        <taxon>Agaricomycotina</taxon>
        <taxon>Agaricomycetes</taxon>
        <taxon>Agaricomycetidae</taxon>
        <taxon>Agaricales</taxon>
        <taxon>Marasmiineae</taxon>
        <taxon>Physalacriaceae</taxon>
        <taxon>Armillaria</taxon>
    </lineage>
</organism>
<keyword evidence="2" id="KW-1185">Reference proteome</keyword>
<reference evidence="2" key="1">
    <citation type="journal article" date="2017" name="Nat. Ecol. Evol.">
        <title>Genome expansion and lineage-specific genetic innovations in the forest pathogenic fungi Armillaria.</title>
        <authorList>
            <person name="Sipos G."/>
            <person name="Prasanna A.N."/>
            <person name="Walter M.C."/>
            <person name="O'Connor E."/>
            <person name="Balint B."/>
            <person name="Krizsan K."/>
            <person name="Kiss B."/>
            <person name="Hess J."/>
            <person name="Varga T."/>
            <person name="Slot J."/>
            <person name="Riley R."/>
            <person name="Boka B."/>
            <person name="Rigling D."/>
            <person name="Barry K."/>
            <person name="Lee J."/>
            <person name="Mihaltcheva S."/>
            <person name="LaButti K."/>
            <person name="Lipzen A."/>
            <person name="Waldron R."/>
            <person name="Moloney N.M."/>
            <person name="Sperisen C."/>
            <person name="Kredics L."/>
            <person name="Vagvoelgyi C."/>
            <person name="Patrignani A."/>
            <person name="Fitzpatrick D."/>
            <person name="Nagy I."/>
            <person name="Doyle S."/>
            <person name="Anderson J.B."/>
            <person name="Grigoriev I.V."/>
            <person name="Gueldener U."/>
            <person name="Muensterkoetter M."/>
            <person name="Nagy L.G."/>
        </authorList>
    </citation>
    <scope>NUCLEOTIDE SEQUENCE [LARGE SCALE GENOMIC DNA]</scope>
    <source>
        <strain evidence="2">28-4</strain>
    </source>
</reference>
<accession>A0A2H3BLA9</accession>
<dbReference type="AlphaFoldDB" id="A0A2H3BLA9"/>
<evidence type="ECO:0000313" key="2">
    <source>
        <dbReference type="Proteomes" id="UP000218334"/>
    </source>
</evidence>
<dbReference type="Proteomes" id="UP000218334">
    <property type="component" value="Unassembled WGS sequence"/>
</dbReference>